<feature type="domain" description="TonB C-terminal" evidence="6">
    <location>
        <begin position="153"/>
        <end position="244"/>
    </location>
</feature>
<evidence type="ECO:0000256" key="3">
    <source>
        <dbReference type="ARBA" id="ARBA00022989"/>
    </source>
</evidence>
<dbReference type="InterPro" id="IPR037682">
    <property type="entry name" value="TonB_C"/>
</dbReference>
<dbReference type="STRING" id="1348853.LK12_01590"/>
<comment type="subcellular location">
    <subcellularLocation>
        <location evidence="1">Membrane</location>
        <topology evidence="1">Single-pass membrane protein</topology>
    </subcellularLocation>
</comment>
<evidence type="ECO:0000256" key="1">
    <source>
        <dbReference type="ARBA" id="ARBA00004167"/>
    </source>
</evidence>
<evidence type="ECO:0000256" key="4">
    <source>
        <dbReference type="ARBA" id="ARBA00023136"/>
    </source>
</evidence>
<dbReference type="GO" id="GO:0016020">
    <property type="term" value="C:membrane"/>
    <property type="evidence" value="ECO:0007669"/>
    <property type="project" value="UniProtKB-SubCell"/>
</dbReference>
<evidence type="ECO:0000259" key="6">
    <source>
        <dbReference type="PROSITE" id="PS52015"/>
    </source>
</evidence>
<evidence type="ECO:0000256" key="5">
    <source>
        <dbReference type="SAM" id="MobiDB-lite"/>
    </source>
</evidence>
<organism evidence="7 8">
    <name type="scientific">Novosphingobium malaysiense</name>
    <dbReference type="NCBI Taxonomy" id="1348853"/>
    <lineage>
        <taxon>Bacteria</taxon>
        <taxon>Pseudomonadati</taxon>
        <taxon>Pseudomonadota</taxon>
        <taxon>Alphaproteobacteria</taxon>
        <taxon>Sphingomonadales</taxon>
        <taxon>Sphingomonadaceae</taxon>
        <taxon>Novosphingobium</taxon>
    </lineage>
</organism>
<sequence>MTQADLRMDRRKRWAVAGAVLLIHVVLVAALIRAFTPDFAATVVRTMTQAFTVTSEPPEPEPAPSPSPAPSVAPPKKEGAAGAPAKKAKPREVAAPQAKVAIKPTQAPPVAGEGDENASGAREAGEGTGASGAGAGTGAGTGGAGQGGGGQAAPTVKISGDINSARDYPRASRDLRVGSSVTIDLTVGADGRVKACRVVRPSPDPAADRITCELATKRFRFRPARNSAGQPIEAIYRWRQRWFY</sequence>
<keyword evidence="3" id="KW-1133">Transmembrane helix</keyword>
<dbReference type="GO" id="GO:0055085">
    <property type="term" value="P:transmembrane transport"/>
    <property type="evidence" value="ECO:0007669"/>
    <property type="project" value="InterPro"/>
</dbReference>
<dbReference type="Proteomes" id="UP000031057">
    <property type="component" value="Unassembled WGS sequence"/>
</dbReference>
<dbReference type="EMBL" id="JTDI01000001">
    <property type="protein sequence ID" value="KHK93078.1"/>
    <property type="molecule type" value="Genomic_DNA"/>
</dbReference>
<reference evidence="7 8" key="1">
    <citation type="submission" date="2014-10" db="EMBL/GenBank/DDBJ databases">
        <title>Genome sequence of Novosphingobium malaysiense MUSC 273(T).</title>
        <authorList>
            <person name="Lee L.-H."/>
        </authorList>
    </citation>
    <scope>NUCLEOTIDE SEQUENCE [LARGE SCALE GENOMIC DNA]</scope>
    <source>
        <strain evidence="7 8">MUSC 273</strain>
    </source>
</reference>
<evidence type="ECO:0000313" key="7">
    <source>
        <dbReference type="EMBL" id="KHK93078.1"/>
    </source>
</evidence>
<dbReference type="Pfam" id="PF03544">
    <property type="entry name" value="TonB_C"/>
    <property type="match status" value="1"/>
</dbReference>
<dbReference type="AlphaFoldDB" id="A0A0B1ZV95"/>
<keyword evidence="4" id="KW-0472">Membrane</keyword>
<feature type="region of interest" description="Disordered" evidence="5">
    <location>
        <begin position="52"/>
        <end position="166"/>
    </location>
</feature>
<proteinExistence type="predicted"/>
<dbReference type="SUPFAM" id="SSF74653">
    <property type="entry name" value="TolA/TonB C-terminal domain"/>
    <property type="match status" value="1"/>
</dbReference>
<keyword evidence="2" id="KW-0812">Transmembrane</keyword>
<dbReference type="OrthoDB" id="7390536at2"/>
<feature type="compositionally biased region" description="Pro residues" evidence="5">
    <location>
        <begin position="60"/>
        <end position="73"/>
    </location>
</feature>
<keyword evidence="8" id="KW-1185">Reference proteome</keyword>
<name>A0A0B1ZV95_9SPHN</name>
<protein>
    <submittedName>
        <fullName evidence="7">Energy transducer TonB</fullName>
    </submittedName>
</protein>
<dbReference type="RefSeq" id="WP_039278480.1">
    <property type="nucleotide sequence ID" value="NZ_JTDI01000001.1"/>
</dbReference>
<evidence type="ECO:0000256" key="2">
    <source>
        <dbReference type="ARBA" id="ARBA00022692"/>
    </source>
</evidence>
<dbReference type="NCBIfam" id="TIGR01352">
    <property type="entry name" value="tonB_Cterm"/>
    <property type="match status" value="1"/>
</dbReference>
<evidence type="ECO:0000313" key="8">
    <source>
        <dbReference type="Proteomes" id="UP000031057"/>
    </source>
</evidence>
<dbReference type="Gene3D" id="3.30.1150.10">
    <property type="match status" value="1"/>
</dbReference>
<gene>
    <name evidence="7" type="ORF">LK12_01590</name>
</gene>
<dbReference type="InterPro" id="IPR006260">
    <property type="entry name" value="TonB/TolA_C"/>
</dbReference>
<dbReference type="PROSITE" id="PS52015">
    <property type="entry name" value="TONB_CTD"/>
    <property type="match status" value="1"/>
</dbReference>
<feature type="compositionally biased region" description="Gly residues" evidence="5">
    <location>
        <begin position="126"/>
        <end position="151"/>
    </location>
</feature>
<accession>A0A0B1ZV95</accession>
<comment type="caution">
    <text evidence="7">The sequence shown here is derived from an EMBL/GenBank/DDBJ whole genome shotgun (WGS) entry which is preliminary data.</text>
</comment>